<dbReference type="EMBL" id="MU004198">
    <property type="protein sequence ID" value="KAF2489954.1"/>
    <property type="molecule type" value="Genomic_DNA"/>
</dbReference>
<dbReference type="Proteomes" id="UP000799750">
    <property type="component" value="Unassembled WGS sequence"/>
</dbReference>
<keyword evidence="2" id="KW-0472">Membrane</keyword>
<protein>
    <submittedName>
        <fullName evidence="3">Uncharacterized protein</fullName>
    </submittedName>
</protein>
<keyword evidence="4" id="KW-1185">Reference proteome</keyword>
<organism evidence="3 4">
    <name type="scientific">Lophium mytilinum</name>
    <dbReference type="NCBI Taxonomy" id="390894"/>
    <lineage>
        <taxon>Eukaryota</taxon>
        <taxon>Fungi</taxon>
        <taxon>Dikarya</taxon>
        <taxon>Ascomycota</taxon>
        <taxon>Pezizomycotina</taxon>
        <taxon>Dothideomycetes</taxon>
        <taxon>Pleosporomycetidae</taxon>
        <taxon>Mytilinidiales</taxon>
        <taxon>Mytilinidiaceae</taxon>
        <taxon>Lophium</taxon>
    </lineage>
</organism>
<feature type="region of interest" description="Disordered" evidence="1">
    <location>
        <begin position="158"/>
        <end position="179"/>
    </location>
</feature>
<gene>
    <name evidence="3" type="ORF">BU16DRAFT_544297</name>
</gene>
<feature type="transmembrane region" description="Helical" evidence="2">
    <location>
        <begin position="217"/>
        <end position="245"/>
    </location>
</feature>
<accession>A0A6A6QD17</accession>
<feature type="transmembrane region" description="Helical" evidence="2">
    <location>
        <begin position="56"/>
        <end position="76"/>
    </location>
</feature>
<evidence type="ECO:0000256" key="2">
    <source>
        <dbReference type="SAM" id="Phobius"/>
    </source>
</evidence>
<proteinExistence type="predicted"/>
<evidence type="ECO:0000256" key="1">
    <source>
        <dbReference type="SAM" id="MobiDB-lite"/>
    </source>
</evidence>
<feature type="transmembrane region" description="Helical" evidence="2">
    <location>
        <begin position="12"/>
        <end position="36"/>
    </location>
</feature>
<dbReference type="AlphaFoldDB" id="A0A6A6QD17"/>
<reference evidence="3" key="1">
    <citation type="journal article" date="2020" name="Stud. Mycol.">
        <title>101 Dothideomycetes genomes: a test case for predicting lifestyles and emergence of pathogens.</title>
        <authorList>
            <person name="Haridas S."/>
            <person name="Albert R."/>
            <person name="Binder M."/>
            <person name="Bloem J."/>
            <person name="Labutti K."/>
            <person name="Salamov A."/>
            <person name="Andreopoulos B."/>
            <person name="Baker S."/>
            <person name="Barry K."/>
            <person name="Bills G."/>
            <person name="Bluhm B."/>
            <person name="Cannon C."/>
            <person name="Castanera R."/>
            <person name="Culley D."/>
            <person name="Daum C."/>
            <person name="Ezra D."/>
            <person name="Gonzalez J."/>
            <person name="Henrissat B."/>
            <person name="Kuo A."/>
            <person name="Liang C."/>
            <person name="Lipzen A."/>
            <person name="Lutzoni F."/>
            <person name="Magnuson J."/>
            <person name="Mondo S."/>
            <person name="Nolan M."/>
            <person name="Ohm R."/>
            <person name="Pangilinan J."/>
            <person name="Park H.-J."/>
            <person name="Ramirez L."/>
            <person name="Alfaro M."/>
            <person name="Sun H."/>
            <person name="Tritt A."/>
            <person name="Yoshinaga Y."/>
            <person name="Zwiers L.-H."/>
            <person name="Turgeon B."/>
            <person name="Goodwin S."/>
            <person name="Spatafora J."/>
            <person name="Crous P."/>
            <person name="Grigoriev I."/>
        </authorList>
    </citation>
    <scope>NUCLEOTIDE SEQUENCE</scope>
    <source>
        <strain evidence="3">CBS 269.34</strain>
    </source>
</reference>
<keyword evidence="2" id="KW-1133">Transmembrane helix</keyword>
<feature type="compositionally biased region" description="Pro residues" evidence="1">
    <location>
        <begin position="158"/>
        <end position="178"/>
    </location>
</feature>
<evidence type="ECO:0000313" key="3">
    <source>
        <dbReference type="EMBL" id="KAF2489954.1"/>
    </source>
</evidence>
<name>A0A6A6QD17_9PEZI</name>
<evidence type="ECO:0000313" key="4">
    <source>
        <dbReference type="Proteomes" id="UP000799750"/>
    </source>
</evidence>
<keyword evidence="2" id="KW-0812">Transmembrane</keyword>
<sequence>MGALEFLQSTFLTALAATITLTVFIFSAAPVTYVAFKCTQNIAKKFGLADDGQVVPHGAAAIFAFSLQLIGTIVCLETDKPLSPMSFIKSSLLNDSKGVFLGSQGQAVTAPCRKQGCRPREEKLVTVGEDLVYIYSSDPALPITKHQFYLSRSLPHKMPPPQPPPALRPPPALQPPPDLVNQPALSSQTLSSDLPSKNLIGSTIEKAFSGVRAIIQLCWFILAAVIPYFITFFLAFLCLHFLVLWPCTNSAG</sequence>